<organism evidence="2 3">
    <name type="scientific">Flavipsychrobacter stenotrophus</name>
    <dbReference type="NCBI Taxonomy" id="2077091"/>
    <lineage>
        <taxon>Bacteria</taxon>
        <taxon>Pseudomonadati</taxon>
        <taxon>Bacteroidota</taxon>
        <taxon>Chitinophagia</taxon>
        <taxon>Chitinophagales</taxon>
        <taxon>Chitinophagaceae</taxon>
        <taxon>Flavipsychrobacter</taxon>
    </lineage>
</organism>
<dbReference type="Proteomes" id="UP000239872">
    <property type="component" value="Unassembled WGS sequence"/>
</dbReference>
<comment type="caution">
    <text evidence="2">The sequence shown here is derived from an EMBL/GenBank/DDBJ whole genome shotgun (WGS) entry which is preliminary data.</text>
</comment>
<protein>
    <recommendedName>
        <fullName evidence="4">DUF3575 domain-containing protein</fullName>
    </recommendedName>
</protein>
<accession>A0A2S7SWC4</accession>
<name>A0A2S7SWC4_9BACT</name>
<evidence type="ECO:0000313" key="2">
    <source>
        <dbReference type="EMBL" id="PQJ11230.1"/>
    </source>
</evidence>
<evidence type="ECO:0008006" key="4">
    <source>
        <dbReference type="Google" id="ProtNLM"/>
    </source>
</evidence>
<proteinExistence type="predicted"/>
<dbReference type="InterPro" id="IPR046111">
    <property type="entry name" value="DUF6048"/>
</dbReference>
<feature type="chain" id="PRO_5015535262" description="DUF3575 domain-containing protein" evidence="1">
    <location>
        <begin position="28"/>
        <end position="248"/>
    </location>
</feature>
<dbReference type="AlphaFoldDB" id="A0A2S7SWC4"/>
<dbReference type="EMBL" id="PPSL01000002">
    <property type="protein sequence ID" value="PQJ11230.1"/>
    <property type="molecule type" value="Genomic_DNA"/>
</dbReference>
<reference evidence="2 3" key="1">
    <citation type="submission" date="2018-01" db="EMBL/GenBank/DDBJ databases">
        <title>A novel member of the phylum Bacteroidetes isolated from glacier ice.</title>
        <authorList>
            <person name="Liu Q."/>
            <person name="Xin Y.-H."/>
        </authorList>
    </citation>
    <scope>NUCLEOTIDE SEQUENCE [LARGE SCALE GENOMIC DNA]</scope>
    <source>
        <strain evidence="2 3">RB1R16</strain>
    </source>
</reference>
<feature type="signal peptide" evidence="1">
    <location>
        <begin position="1"/>
        <end position="27"/>
    </location>
</feature>
<sequence>MSIQSTLRYTCILVFSFLLFGAINAKAQVAAIDTMPMVPADSAVIDTPKAPKIELGSHQLTIGINILRPVINAYSTDKYGYEFAADYYLKNELYLAAEGGWGTSTVTYTDLKYNTSNYFFRAGFNKYLFPRQDAKDWGGLFMGLRLATAGIDRSAATYTVIDSLWGNNTGSLAGKSFNAYWMEITAGVRVELYKGLMAGWNIRGKFLLNGKSFNDLSPLYVAGYGRGDKTSAFDFNFYLSYAVRWKRH</sequence>
<dbReference type="RefSeq" id="WP_105038109.1">
    <property type="nucleotide sequence ID" value="NZ_PPSL01000002.1"/>
</dbReference>
<keyword evidence="1" id="KW-0732">Signal</keyword>
<evidence type="ECO:0000313" key="3">
    <source>
        <dbReference type="Proteomes" id="UP000239872"/>
    </source>
</evidence>
<gene>
    <name evidence="2" type="ORF">CJD36_005335</name>
</gene>
<evidence type="ECO:0000256" key="1">
    <source>
        <dbReference type="SAM" id="SignalP"/>
    </source>
</evidence>
<dbReference type="OrthoDB" id="1199048at2"/>
<keyword evidence="3" id="KW-1185">Reference proteome</keyword>
<dbReference type="Pfam" id="PF19515">
    <property type="entry name" value="DUF6048"/>
    <property type="match status" value="1"/>
</dbReference>